<accession>A0A251S537</accession>
<evidence type="ECO:0000313" key="2">
    <source>
        <dbReference type="Proteomes" id="UP000215914"/>
    </source>
</evidence>
<sequence length="103" mass="11853">MSTGDFLNFYFSKLKFPSKDGMVDGNMLRWLQWWIAVVLRAASLKCKLGYQGELVKEKDEENERLCGIITGLLAEKEKDNVDKHTMLNRMSQIEALLTAIVLR</sequence>
<dbReference type="Proteomes" id="UP000215914">
    <property type="component" value="Chromosome 15"/>
</dbReference>
<gene>
    <name evidence="1" type="ORF">HannXRQ_Chr15g0464971</name>
</gene>
<organism evidence="1 2">
    <name type="scientific">Helianthus annuus</name>
    <name type="common">Common sunflower</name>
    <dbReference type="NCBI Taxonomy" id="4232"/>
    <lineage>
        <taxon>Eukaryota</taxon>
        <taxon>Viridiplantae</taxon>
        <taxon>Streptophyta</taxon>
        <taxon>Embryophyta</taxon>
        <taxon>Tracheophyta</taxon>
        <taxon>Spermatophyta</taxon>
        <taxon>Magnoliopsida</taxon>
        <taxon>eudicotyledons</taxon>
        <taxon>Gunneridae</taxon>
        <taxon>Pentapetalae</taxon>
        <taxon>asterids</taxon>
        <taxon>campanulids</taxon>
        <taxon>Asterales</taxon>
        <taxon>Asteraceae</taxon>
        <taxon>Asteroideae</taxon>
        <taxon>Heliantheae alliance</taxon>
        <taxon>Heliantheae</taxon>
        <taxon>Helianthus</taxon>
    </lineage>
</organism>
<dbReference type="AlphaFoldDB" id="A0A251S537"/>
<dbReference type="InParanoid" id="A0A251S537"/>
<dbReference type="EMBL" id="CM007904">
    <property type="protein sequence ID" value="OTF93778.1"/>
    <property type="molecule type" value="Genomic_DNA"/>
</dbReference>
<reference evidence="2" key="1">
    <citation type="journal article" date="2017" name="Nature">
        <title>The sunflower genome provides insights into oil metabolism, flowering and Asterid evolution.</title>
        <authorList>
            <person name="Badouin H."/>
            <person name="Gouzy J."/>
            <person name="Grassa C.J."/>
            <person name="Murat F."/>
            <person name="Staton S.E."/>
            <person name="Cottret L."/>
            <person name="Lelandais-Briere C."/>
            <person name="Owens G.L."/>
            <person name="Carrere S."/>
            <person name="Mayjonade B."/>
            <person name="Legrand L."/>
            <person name="Gill N."/>
            <person name="Kane N.C."/>
            <person name="Bowers J.E."/>
            <person name="Hubner S."/>
            <person name="Bellec A."/>
            <person name="Berard A."/>
            <person name="Berges H."/>
            <person name="Blanchet N."/>
            <person name="Boniface M.C."/>
            <person name="Brunel D."/>
            <person name="Catrice O."/>
            <person name="Chaidir N."/>
            <person name="Claudel C."/>
            <person name="Donnadieu C."/>
            <person name="Faraut T."/>
            <person name="Fievet G."/>
            <person name="Helmstetter N."/>
            <person name="King M."/>
            <person name="Knapp S.J."/>
            <person name="Lai Z."/>
            <person name="Le Paslier M.C."/>
            <person name="Lippi Y."/>
            <person name="Lorenzon L."/>
            <person name="Mandel J.R."/>
            <person name="Marage G."/>
            <person name="Marchand G."/>
            <person name="Marquand E."/>
            <person name="Bret-Mestries E."/>
            <person name="Morien E."/>
            <person name="Nambeesan S."/>
            <person name="Nguyen T."/>
            <person name="Pegot-Espagnet P."/>
            <person name="Pouilly N."/>
            <person name="Raftis F."/>
            <person name="Sallet E."/>
            <person name="Schiex T."/>
            <person name="Thomas J."/>
            <person name="Vandecasteele C."/>
            <person name="Vares D."/>
            <person name="Vear F."/>
            <person name="Vautrin S."/>
            <person name="Crespi M."/>
            <person name="Mangin B."/>
            <person name="Burke J.M."/>
            <person name="Salse J."/>
            <person name="Munos S."/>
            <person name="Vincourt P."/>
            <person name="Rieseberg L.H."/>
            <person name="Langlade N.B."/>
        </authorList>
    </citation>
    <scope>NUCLEOTIDE SEQUENCE [LARGE SCALE GENOMIC DNA]</scope>
    <source>
        <strain evidence="2">cv. SF193</strain>
    </source>
</reference>
<protein>
    <submittedName>
        <fullName evidence="1">Uncharacterized protein</fullName>
    </submittedName>
</protein>
<keyword evidence="2" id="KW-1185">Reference proteome</keyword>
<proteinExistence type="predicted"/>
<name>A0A251S537_HELAN</name>
<evidence type="ECO:0000313" key="1">
    <source>
        <dbReference type="EMBL" id="OTF93778.1"/>
    </source>
</evidence>